<name>A0A0B0MHJ8_GOSAR</name>
<dbReference type="Pfam" id="PF06203">
    <property type="entry name" value="CCT"/>
    <property type="match status" value="1"/>
</dbReference>
<feature type="compositionally biased region" description="Polar residues" evidence="4">
    <location>
        <begin position="166"/>
        <end position="179"/>
    </location>
</feature>
<evidence type="ECO:0000256" key="1">
    <source>
        <dbReference type="ARBA" id="ARBA00004123"/>
    </source>
</evidence>
<comment type="caution">
    <text evidence="7">The sequence shown here is derived from an EMBL/GenBank/DDBJ whole genome shotgun (WGS) entry which is preliminary data.</text>
</comment>
<keyword evidence="5" id="KW-0732">Signal</keyword>
<feature type="region of interest" description="Disordered" evidence="4">
    <location>
        <begin position="288"/>
        <end position="323"/>
    </location>
</feature>
<evidence type="ECO:0000256" key="5">
    <source>
        <dbReference type="SAM" id="SignalP"/>
    </source>
</evidence>
<dbReference type="EMBL" id="JRRC01207201">
    <property type="protein sequence ID" value="KHG01643.1"/>
    <property type="molecule type" value="Genomic_DNA"/>
</dbReference>
<feature type="signal peptide" evidence="5">
    <location>
        <begin position="1"/>
        <end position="19"/>
    </location>
</feature>
<feature type="region of interest" description="Disordered" evidence="4">
    <location>
        <begin position="408"/>
        <end position="433"/>
    </location>
</feature>
<feature type="compositionally biased region" description="Polar residues" evidence="4">
    <location>
        <begin position="424"/>
        <end position="433"/>
    </location>
</feature>
<dbReference type="PROSITE" id="PS51017">
    <property type="entry name" value="CCT"/>
    <property type="match status" value="1"/>
</dbReference>
<dbReference type="PANTHER" id="PTHR31874">
    <property type="entry name" value="CCT MOTIF FAMILY PROTEIN, EXPRESSED"/>
    <property type="match status" value="1"/>
</dbReference>
<evidence type="ECO:0000256" key="3">
    <source>
        <dbReference type="PROSITE-ProRule" id="PRU00357"/>
    </source>
</evidence>
<evidence type="ECO:0000256" key="2">
    <source>
        <dbReference type="ARBA" id="ARBA00023242"/>
    </source>
</evidence>
<accession>A0A0B0MHJ8</accession>
<dbReference type="GO" id="GO:0006355">
    <property type="term" value="P:regulation of DNA-templated transcription"/>
    <property type="evidence" value="ECO:0007669"/>
    <property type="project" value="TreeGrafter"/>
</dbReference>
<dbReference type="InterPro" id="IPR010402">
    <property type="entry name" value="CCT_domain"/>
</dbReference>
<comment type="subcellular location">
    <subcellularLocation>
        <location evidence="1 3">Nucleus</location>
    </subcellularLocation>
</comment>
<evidence type="ECO:0000313" key="7">
    <source>
        <dbReference type="EMBL" id="KHG01643.1"/>
    </source>
</evidence>
<keyword evidence="2 3" id="KW-0539">Nucleus</keyword>
<dbReference type="PANTHER" id="PTHR31874:SF10">
    <property type="entry name" value="PROTEIN CHLOROPLAST IMPORT APPARATUS 2"/>
    <property type="match status" value="1"/>
</dbReference>
<feature type="domain" description="CCT" evidence="6">
    <location>
        <begin position="381"/>
        <end position="423"/>
    </location>
</feature>
<evidence type="ECO:0000256" key="4">
    <source>
        <dbReference type="SAM" id="MobiDB-lite"/>
    </source>
</evidence>
<dbReference type="InterPro" id="IPR052453">
    <property type="entry name" value="CONSTANS-like_ZF"/>
</dbReference>
<keyword evidence="8" id="KW-1185">Reference proteome</keyword>
<sequence length="433" mass="48351">MGYFFFSLSDLLILELCCRYESRVKVEKSHWREMSSSCLGRTYALDLEIIKSPPTSTSSSSSTLSDAINSPLAISTRKPRSPRKRPNQTYSEAAALLSTAYPYIFPAKTFAKPPKFTLPPPSSFFPDSSSQLLLFPFRHLHHSGFLLHHQSPIREKPSSLIDSKADTTSWASQTSSGEVSSHGGGDSMETDYFNTEFQDDFDAESIILDEETEQGIDSIMGNLSVNQDTWDAESNGRCRFTHLGSWYTNPIPMAMGLRKGIGALRHVDQGNCWNFSTVDVLQISPKTSPTITTTSRADKKKRKNKAEKPIAAAETPNPKPNDTGLKLKLKLNYENVVNAWSDGASPFSEEPPADDDVYARLAQVELLSEGEAEAEAEGGGRKASVLRYKQKRHTRLLSTKIRYQVRKVNADRRPRIKGRFVRRPSSSTVSEER</sequence>
<evidence type="ECO:0000259" key="6">
    <source>
        <dbReference type="PROSITE" id="PS51017"/>
    </source>
</evidence>
<feature type="region of interest" description="Disordered" evidence="4">
    <location>
        <begin position="157"/>
        <end position="189"/>
    </location>
</feature>
<proteinExistence type="predicted"/>
<protein>
    <submittedName>
        <fullName evidence="7">Chloroplast import apparatus 2-like protein</fullName>
    </submittedName>
</protein>
<reference evidence="8" key="1">
    <citation type="submission" date="2014-09" db="EMBL/GenBank/DDBJ databases">
        <authorList>
            <person name="Mudge J."/>
            <person name="Ramaraj T."/>
            <person name="Lindquist I.E."/>
            <person name="Bharti A.K."/>
            <person name="Sundararajan A."/>
            <person name="Cameron C.T."/>
            <person name="Woodward J.E."/>
            <person name="May G.D."/>
            <person name="Brubaker C."/>
            <person name="Broadhvest J."/>
            <person name="Wilkins T.A."/>
        </authorList>
    </citation>
    <scope>NUCLEOTIDE SEQUENCE</scope>
    <source>
        <strain evidence="8">cv. AKA8401</strain>
    </source>
</reference>
<organism evidence="7 8">
    <name type="scientific">Gossypium arboreum</name>
    <name type="common">Tree cotton</name>
    <name type="synonym">Gossypium nanking</name>
    <dbReference type="NCBI Taxonomy" id="29729"/>
    <lineage>
        <taxon>Eukaryota</taxon>
        <taxon>Viridiplantae</taxon>
        <taxon>Streptophyta</taxon>
        <taxon>Embryophyta</taxon>
        <taxon>Tracheophyta</taxon>
        <taxon>Spermatophyta</taxon>
        <taxon>Magnoliopsida</taxon>
        <taxon>eudicotyledons</taxon>
        <taxon>Gunneridae</taxon>
        <taxon>Pentapetalae</taxon>
        <taxon>rosids</taxon>
        <taxon>malvids</taxon>
        <taxon>Malvales</taxon>
        <taxon>Malvaceae</taxon>
        <taxon>Malvoideae</taxon>
        <taxon>Gossypium</taxon>
    </lineage>
</organism>
<dbReference type="AlphaFoldDB" id="A0A0B0MHJ8"/>
<dbReference type="Proteomes" id="UP000032142">
    <property type="component" value="Unassembled WGS sequence"/>
</dbReference>
<evidence type="ECO:0000313" key="8">
    <source>
        <dbReference type="Proteomes" id="UP000032142"/>
    </source>
</evidence>
<feature type="chain" id="PRO_5002077014" evidence="5">
    <location>
        <begin position="20"/>
        <end position="433"/>
    </location>
</feature>
<dbReference type="GO" id="GO:0005634">
    <property type="term" value="C:nucleus"/>
    <property type="evidence" value="ECO:0007669"/>
    <property type="project" value="UniProtKB-SubCell"/>
</dbReference>
<gene>
    <name evidence="7" type="ORF">F383_07532</name>
</gene>